<reference evidence="2 3" key="1">
    <citation type="submission" date="2015-03" db="EMBL/GenBank/DDBJ databases">
        <authorList>
            <person name="Hassan Y."/>
            <person name="Lepp D."/>
            <person name="Li X.-Z."/>
            <person name="Zhou T."/>
        </authorList>
    </citation>
    <scope>NUCLEOTIDE SEQUENCE [LARGE SCALE GENOMIC DNA]</scope>
    <source>
        <strain evidence="2 3">IPL18</strain>
    </source>
</reference>
<name>A0A0F5FIE8_9HYPH</name>
<dbReference type="AlphaFoldDB" id="A0A0F5FIE8"/>
<comment type="caution">
    <text evidence="2">The sequence shown here is derived from an EMBL/GenBank/DDBJ whole genome shotgun (WGS) entry which is preliminary data.</text>
</comment>
<protein>
    <recommendedName>
        <fullName evidence="4">Gluconate 2-dehydrogenase subunit 3 family protein</fullName>
    </recommendedName>
</protein>
<evidence type="ECO:0000256" key="1">
    <source>
        <dbReference type="SAM" id="SignalP"/>
    </source>
</evidence>
<evidence type="ECO:0000313" key="2">
    <source>
        <dbReference type="EMBL" id="KKB08611.1"/>
    </source>
</evidence>
<evidence type="ECO:0008006" key="4">
    <source>
        <dbReference type="Google" id="ProtNLM"/>
    </source>
</evidence>
<dbReference type="Pfam" id="PF13618">
    <property type="entry name" value="Gluconate_2-dh3"/>
    <property type="match status" value="1"/>
</dbReference>
<feature type="chain" id="PRO_5002486663" description="Gluconate 2-dehydrogenase subunit 3 family protein" evidence="1">
    <location>
        <begin position="23"/>
        <end position="165"/>
    </location>
</feature>
<dbReference type="STRING" id="429727.VE26_00485"/>
<gene>
    <name evidence="2" type="ORF">VE26_00485</name>
</gene>
<dbReference type="EMBL" id="JZEY01000054">
    <property type="protein sequence ID" value="KKB08611.1"/>
    <property type="molecule type" value="Genomic_DNA"/>
</dbReference>
<accession>A0A0F5FIE8</accession>
<proteinExistence type="predicted"/>
<organism evidence="2 3">
    <name type="scientific">Devosia chinhatensis</name>
    <dbReference type="NCBI Taxonomy" id="429727"/>
    <lineage>
        <taxon>Bacteria</taxon>
        <taxon>Pseudomonadati</taxon>
        <taxon>Pseudomonadota</taxon>
        <taxon>Alphaproteobacteria</taxon>
        <taxon>Hyphomicrobiales</taxon>
        <taxon>Devosiaceae</taxon>
        <taxon>Devosia</taxon>
    </lineage>
</organism>
<dbReference type="Proteomes" id="UP000033649">
    <property type="component" value="Unassembled WGS sequence"/>
</dbReference>
<keyword evidence="3" id="KW-1185">Reference proteome</keyword>
<evidence type="ECO:0000313" key="3">
    <source>
        <dbReference type="Proteomes" id="UP000033649"/>
    </source>
</evidence>
<dbReference type="PATRIC" id="fig|429727.3.peg.111"/>
<dbReference type="InterPro" id="IPR027056">
    <property type="entry name" value="Gluconate_2DH_su3"/>
</dbReference>
<keyword evidence="1" id="KW-0732">Signal</keyword>
<feature type="signal peptide" evidence="1">
    <location>
        <begin position="1"/>
        <end position="22"/>
    </location>
</feature>
<sequence length="165" mass="17868">MSRRLFLGALAGLFSLSTSASAQDGASDAGSEMISTLKAFADVIVPADETPSAGDLNVHLLLIEQTRDRENYPALLAQGTAWLNQEAQRLGGTSFAGLDEADQLVIVRSAFTSEPQTLARVFADFLRQDILRLYYGQQAAWGPMMSMPPQPLGYQDVHLPPKRSA</sequence>